<reference evidence="4" key="1">
    <citation type="submission" date="2016-06" db="UniProtKB">
        <authorList>
            <consortium name="WormBaseParasite"/>
        </authorList>
    </citation>
    <scope>IDENTIFICATION</scope>
</reference>
<reference evidence="2 3" key="2">
    <citation type="submission" date="2018-11" db="EMBL/GenBank/DDBJ databases">
        <authorList>
            <consortium name="Pathogen Informatics"/>
        </authorList>
    </citation>
    <scope>NUCLEOTIDE SEQUENCE [LARGE SCALE GENOMIC DNA]</scope>
    <source>
        <strain evidence="2">Dakar</strain>
        <strain evidence="3">Dakar, Senegal</strain>
    </source>
</reference>
<feature type="compositionally biased region" description="Low complexity" evidence="1">
    <location>
        <begin position="66"/>
        <end position="84"/>
    </location>
</feature>
<evidence type="ECO:0000313" key="3">
    <source>
        <dbReference type="Proteomes" id="UP000279833"/>
    </source>
</evidence>
<organism evidence="4">
    <name type="scientific">Schistosoma curassoni</name>
    <dbReference type="NCBI Taxonomy" id="6186"/>
    <lineage>
        <taxon>Eukaryota</taxon>
        <taxon>Metazoa</taxon>
        <taxon>Spiralia</taxon>
        <taxon>Lophotrochozoa</taxon>
        <taxon>Platyhelminthes</taxon>
        <taxon>Trematoda</taxon>
        <taxon>Digenea</taxon>
        <taxon>Strigeidida</taxon>
        <taxon>Schistosomatoidea</taxon>
        <taxon>Schistosomatidae</taxon>
        <taxon>Schistosoma</taxon>
    </lineage>
</organism>
<name>A0A183KQF9_9TREM</name>
<proteinExistence type="predicted"/>
<accession>A0A183KQF9</accession>
<feature type="region of interest" description="Disordered" evidence="1">
    <location>
        <begin position="58"/>
        <end position="84"/>
    </location>
</feature>
<protein>
    <submittedName>
        <fullName evidence="4">Serine/threonine-protein kinase DDB_G0282963</fullName>
    </submittedName>
</protein>
<dbReference type="Proteomes" id="UP000279833">
    <property type="component" value="Unassembled WGS sequence"/>
</dbReference>
<dbReference type="AlphaFoldDB" id="A0A183KQF9"/>
<evidence type="ECO:0000313" key="2">
    <source>
        <dbReference type="EMBL" id="VDP63263.1"/>
    </source>
</evidence>
<evidence type="ECO:0000256" key="1">
    <source>
        <dbReference type="SAM" id="MobiDB-lite"/>
    </source>
</evidence>
<keyword evidence="3" id="KW-1185">Reference proteome</keyword>
<evidence type="ECO:0000313" key="4">
    <source>
        <dbReference type="WBParaSite" id="SCUD_0001729701-mRNA-1"/>
    </source>
</evidence>
<sequence length="386" mass="43832">MNVENIKWCDLSLQCSLRLKLLLSVGITVKLCVKEKALCEFFSGFWCFQSLSTSNTTSTNHHHQDNQSSLISSSTSMSSSPLTPLPNQSNILSSKHPICVQATMLCDSLPDCDLRVPMNEVNLSQDEANCNMISSNYSLKTSKLFLAPVPAILICALIRICSQKRQLDMIEDNNNNNHYNFNINNLNECSTVISSSTTTTTTNHCDKCLHIQYKKLPSNYFIIKRKLHNYRGMLLNHCGNSLQHCYSLPEFTIKHDDNDDDDDNNDDDKFNGDLMCYSANNVIISNRNFHAISTCSSREASFDDDNDDRININQHLITHYQSLETFNKSKSCDSLHEISTQNERMNYLSISPCSSTSSSIDGNNDENKRNHVVGFLFTFYSLYFMF</sequence>
<gene>
    <name evidence="2" type="ORF">SCUD_LOCUS17295</name>
</gene>
<dbReference type="WBParaSite" id="SCUD_0001729701-mRNA-1">
    <property type="protein sequence ID" value="SCUD_0001729701-mRNA-1"/>
    <property type="gene ID" value="SCUD_0001729701"/>
</dbReference>
<dbReference type="EMBL" id="UZAK01039620">
    <property type="protein sequence ID" value="VDP63263.1"/>
    <property type="molecule type" value="Genomic_DNA"/>
</dbReference>